<evidence type="ECO:0000313" key="1">
    <source>
        <dbReference type="EMBL" id="RUA22808.1"/>
    </source>
</evidence>
<reference evidence="1" key="1">
    <citation type="submission" date="2018-12" db="EMBL/GenBank/DDBJ databases">
        <authorList>
            <person name="Jadhav K."/>
            <person name="Kushwaha B."/>
            <person name="Jadhav I."/>
        </authorList>
    </citation>
    <scope>NUCLEOTIDE SEQUENCE [LARGE SCALE GENOMIC DNA]</scope>
    <source>
        <strain evidence="1">SBS 10</strain>
    </source>
</reference>
<protein>
    <submittedName>
        <fullName evidence="1">Uncharacterized protein</fullName>
    </submittedName>
</protein>
<proteinExistence type="predicted"/>
<name>A0A432JJP8_9GAMM</name>
<comment type="caution">
    <text evidence="1">The sequence shown here is derived from an EMBL/GenBank/DDBJ whole genome shotgun (WGS) entry which is preliminary data.</text>
</comment>
<organism evidence="1">
    <name type="scientific">Billgrantia gudaonensis</name>
    <dbReference type="NCBI Taxonomy" id="376427"/>
    <lineage>
        <taxon>Bacteria</taxon>
        <taxon>Pseudomonadati</taxon>
        <taxon>Pseudomonadota</taxon>
        <taxon>Gammaproteobacteria</taxon>
        <taxon>Oceanospirillales</taxon>
        <taxon>Halomonadaceae</taxon>
        <taxon>Billgrantia</taxon>
    </lineage>
</organism>
<gene>
    <name evidence="1" type="ORF">DSL92_03625</name>
</gene>
<sequence length="102" mass="11159">MNRTEGRHTRHPRMRLRGASRMWFHFIIVLAAGAMLPMQAGINAGLARLGHPLWRRPSPSGGTPHRWGGQVASRRAQLAAACRHSCLSWSGGVLGPSTSPSW</sequence>
<accession>A0A432JJP8</accession>
<dbReference type="AlphaFoldDB" id="A0A432JJP8"/>
<dbReference type="EMBL" id="RXHI01000009">
    <property type="protein sequence ID" value="RUA22808.1"/>
    <property type="molecule type" value="Genomic_DNA"/>
</dbReference>